<dbReference type="EMBL" id="UINC01174772">
    <property type="protein sequence ID" value="SVD81063.1"/>
    <property type="molecule type" value="Genomic_DNA"/>
</dbReference>
<proteinExistence type="predicted"/>
<dbReference type="AlphaFoldDB" id="A0A382YCR0"/>
<protein>
    <submittedName>
        <fullName evidence="1">Uncharacterized protein</fullName>
    </submittedName>
</protein>
<evidence type="ECO:0000313" key="1">
    <source>
        <dbReference type="EMBL" id="SVD81063.1"/>
    </source>
</evidence>
<sequence length="103" mass="12145">MSSVNKHCRRNYTKRRHIGEILAEDGGWMTAAQIVDRASANRRMRKLLDTRNSVSMLLRGTQGLDIIPWRSGVPQQYRMRDWDLFLDYIRGPKFRADEWHGNV</sequence>
<accession>A0A382YCR0</accession>
<reference evidence="1" key="1">
    <citation type="submission" date="2018-05" db="EMBL/GenBank/DDBJ databases">
        <authorList>
            <person name="Lanie J.A."/>
            <person name="Ng W.-L."/>
            <person name="Kazmierczak K.M."/>
            <person name="Andrzejewski T.M."/>
            <person name="Davidsen T.M."/>
            <person name="Wayne K.J."/>
            <person name="Tettelin H."/>
            <person name="Glass J.I."/>
            <person name="Rusch D."/>
            <person name="Podicherti R."/>
            <person name="Tsui H.-C.T."/>
            <person name="Winkler M.E."/>
        </authorList>
    </citation>
    <scope>NUCLEOTIDE SEQUENCE</scope>
</reference>
<gene>
    <name evidence="1" type="ORF">METZ01_LOCUS433917</name>
</gene>
<name>A0A382YCR0_9ZZZZ</name>
<organism evidence="1">
    <name type="scientific">marine metagenome</name>
    <dbReference type="NCBI Taxonomy" id="408172"/>
    <lineage>
        <taxon>unclassified sequences</taxon>
        <taxon>metagenomes</taxon>
        <taxon>ecological metagenomes</taxon>
    </lineage>
</organism>